<protein>
    <submittedName>
        <fullName evidence="1">Uncharacterized protein</fullName>
    </submittedName>
</protein>
<name>A0A0K9GV19_9BACI</name>
<evidence type="ECO:0000313" key="1">
    <source>
        <dbReference type="EMBL" id="KMY50534.1"/>
    </source>
</evidence>
<dbReference type="OrthoDB" id="9888897at2"/>
<accession>A0A0K9GV19</accession>
<gene>
    <name evidence="1" type="ORF">AC625_14320</name>
</gene>
<evidence type="ECO:0000313" key="2">
    <source>
        <dbReference type="Proteomes" id="UP000037146"/>
    </source>
</evidence>
<dbReference type="PATRIC" id="fig|1679170.3.peg.3268"/>
<dbReference type="AlphaFoldDB" id="A0A0K9GV19"/>
<keyword evidence="2" id="KW-1185">Reference proteome</keyword>
<organism evidence="1 2">
    <name type="scientific">Peribacillus loiseleuriae</name>
    <dbReference type="NCBI Taxonomy" id="1679170"/>
    <lineage>
        <taxon>Bacteria</taxon>
        <taxon>Bacillati</taxon>
        <taxon>Bacillota</taxon>
        <taxon>Bacilli</taxon>
        <taxon>Bacillales</taxon>
        <taxon>Bacillaceae</taxon>
        <taxon>Peribacillus</taxon>
    </lineage>
</organism>
<reference evidence="2" key="1">
    <citation type="submission" date="2015-07" db="EMBL/GenBank/DDBJ databases">
        <title>Genome sequencing project for genomic taxonomy and phylogenomics of Bacillus-like bacteria.</title>
        <authorList>
            <person name="Liu B."/>
            <person name="Wang J."/>
            <person name="Zhu Y."/>
            <person name="Liu G."/>
            <person name="Chen Q."/>
            <person name="Chen Z."/>
            <person name="Lan J."/>
            <person name="Che J."/>
            <person name="Ge C."/>
            <person name="Shi H."/>
            <person name="Pan Z."/>
            <person name="Liu X."/>
        </authorList>
    </citation>
    <scope>NUCLEOTIDE SEQUENCE [LARGE SCALE GENOMIC DNA]</scope>
    <source>
        <strain evidence="2">FJAT-27997</strain>
    </source>
</reference>
<dbReference type="Proteomes" id="UP000037146">
    <property type="component" value="Unassembled WGS sequence"/>
</dbReference>
<dbReference type="RefSeq" id="WP_049681887.1">
    <property type="nucleotide sequence ID" value="NZ_LFZW01000001.1"/>
</dbReference>
<dbReference type="EMBL" id="LFZW01000001">
    <property type="protein sequence ID" value="KMY50534.1"/>
    <property type="molecule type" value="Genomic_DNA"/>
</dbReference>
<proteinExistence type="predicted"/>
<comment type="caution">
    <text evidence="1">The sequence shown here is derived from an EMBL/GenBank/DDBJ whole genome shotgun (WGS) entry which is preliminary data.</text>
</comment>
<sequence>MERIQAKIHVTKDYIYVFGDLTKKPVKIENRINHEHFLIGEAFRKYEEENFITLRGKRKSHKKPVWK</sequence>
<dbReference type="STRING" id="1679170.AC625_14320"/>